<keyword evidence="3" id="KW-1185">Reference proteome</keyword>
<feature type="transmembrane region" description="Helical" evidence="1">
    <location>
        <begin position="72"/>
        <end position="92"/>
    </location>
</feature>
<evidence type="ECO:0000256" key="1">
    <source>
        <dbReference type="SAM" id="Phobius"/>
    </source>
</evidence>
<keyword evidence="1" id="KW-0812">Transmembrane</keyword>
<accession>A0A1H8SM09</accession>
<dbReference type="STRING" id="112903.SAMN04490178_105116"/>
<feature type="transmembrane region" description="Helical" evidence="1">
    <location>
        <begin position="46"/>
        <end position="66"/>
    </location>
</feature>
<keyword evidence="1" id="KW-1133">Transmembrane helix</keyword>
<protein>
    <submittedName>
        <fullName evidence="2">Uncharacterized protein</fullName>
    </submittedName>
</protein>
<gene>
    <name evidence="2" type="ORF">SAMN04490178_105116</name>
</gene>
<evidence type="ECO:0000313" key="2">
    <source>
        <dbReference type="EMBL" id="SEO79566.1"/>
    </source>
</evidence>
<proteinExistence type="predicted"/>
<dbReference type="RefSeq" id="WP_245732243.1">
    <property type="nucleotide sequence ID" value="NZ_FODY01000005.1"/>
</dbReference>
<organism evidence="2 3">
    <name type="scientific">Propionispora vibrioides</name>
    <dbReference type="NCBI Taxonomy" id="112903"/>
    <lineage>
        <taxon>Bacteria</taxon>
        <taxon>Bacillati</taxon>
        <taxon>Bacillota</taxon>
        <taxon>Negativicutes</taxon>
        <taxon>Selenomonadales</taxon>
        <taxon>Sporomusaceae</taxon>
        <taxon>Propionispora</taxon>
    </lineage>
</organism>
<sequence length="103" mass="11331">MISLLIFFTLALMLPVSIWLRMCWLRQQAGKVEPKASPLSLAVQELLAAAGGIYLSLIMLLSFLKIDVPEKILLLGVAMDPLPCLAIGLAIVQPLVMRLFNKN</sequence>
<evidence type="ECO:0000313" key="3">
    <source>
        <dbReference type="Proteomes" id="UP000198847"/>
    </source>
</evidence>
<dbReference type="EMBL" id="FODY01000005">
    <property type="protein sequence ID" value="SEO79566.1"/>
    <property type="molecule type" value="Genomic_DNA"/>
</dbReference>
<name>A0A1H8SM09_9FIRM</name>
<keyword evidence="1" id="KW-0472">Membrane</keyword>
<dbReference type="Proteomes" id="UP000198847">
    <property type="component" value="Unassembled WGS sequence"/>
</dbReference>
<reference evidence="2 3" key="1">
    <citation type="submission" date="2016-10" db="EMBL/GenBank/DDBJ databases">
        <authorList>
            <person name="de Groot N.N."/>
        </authorList>
    </citation>
    <scope>NUCLEOTIDE SEQUENCE [LARGE SCALE GENOMIC DNA]</scope>
    <source>
        <strain evidence="2 3">DSM 13305</strain>
    </source>
</reference>
<feature type="transmembrane region" description="Helical" evidence="1">
    <location>
        <begin position="6"/>
        <end position="25"/>
    </location>
</feature>
<dbReference type="AlphaFoldDB" id="A0A1H8SM09"/>